<dbReference type="InterPro" id="IPR002052">
    <property type="entry name" value="DNA_methylase_N6_adenine_CS"/>
</dbReference>
<protein>
    <recommendedName>
        <fullName evidence="1">site-specific DNA-methyltransferase (adenine-specific)</fullName>
        <ecNumber evidence="1">2.1.1.72</ecNumber>
    </recommendedName>
</protein>
<dbReference type="SUPFAM" id="SSF53335">
    <property type="entry name" value="S-adenosyl-L-methionine-dependent methyltransferases"/>
    <property type="match status" value="1"/>
</dbReference>
<evidence type="ECO:0000259" key="7">
    <source>
        <dbReference type="Pfam" id="PF20466"/>
    </source>
</evidence>
<dbReference type="GO" id="GO:0032259">
    <property type="term" value="P:methylation"/>
    <property type="evidence" value="ECO:0007669"/>
    <property type="project" value="UniProtKB-KW"/>
</dbReference>
<evidence type="ECO:0000256" key="2">
    <source>
        <dbReference type="ARBA" id="ARBA00022603"/>
    </source>
</evidence>
<comment type="catalytic activity">
    <reaction evidence="4">
        <text>a 2'-deoxyadenosine in DNA + S-adenosyl-L-methionine = an N(6)-methyl-2'-deoxyadenosine in DNA + S-adenosyl-L-homocysteine + H(+)</text>
        <dbReference type="Rhea" id="RHEA:15197"/>
        <dbReference type="Rhea" id="RHEA-COMP:12418"/>
        <dbReference type="Rhea" id="RHEA-COMP:12419"/>
        <dbReference type="ChEBI" id="CHEBI:15378"/>
        <dbReference type="ChEBI" id="CHEBI:57856"/>
        <dbReference type="ChEBI" id="CHEBI:59789"/>
        <dbReference type="ChEBI" id="CHEBI:90615"/>
        <dbReference type="ChEBI" id="CHEBI:90616"/>
        <dbReference type="EC" id="2.1.1.72"/>
    </reaction>
</comment>
<dbReference type="InterPro" id="IPR046820">
    <property type="entry name" value="MmeI_TRD"/>
</dbReference>
<dbReference type="PRINTS" id="PR00507">
    <property type="entry name" value="N12N6MTFRASE"/>
</dbReference>
<accession>A0A6J4QXF5</accession>
<evidence type="ECO:0000259" key="8">
    <source>
        <dbReference type="Pfam" id="PF20473"/>
    </source>
</evidence>
<gene>
    <name evidence="9" type="ORF">AVDCRST_MAG14-1890</name>
</gene>
<dbReference type="InterPro" id="IPR046817">
    <property type="entry name" value="MmeI_N"/>
</dbReference>
<dbReference type="InterPro" id="IPR046819">
    <property type="entry name" value="MmeI_hel"/>
</dbReference>
<feature type="domain" description="MmeI-like target recognition" evidence="7">
    <location>
        <begin position="766"/>
        <end position="825"/>
    </location>
</feature>
<dbReference type="EMBL" id="CADCVG010000079">
    <property type="protein sequence ID" value="CAA9457786.1"/>
    <property type="molecule type" value="Genomic_DNA"/>
</dbReference>
<dbReference type="Pfam" id="PF20464">
    <property type="entry name" value="MmeI_N"/>
    <property type="match status" value="1"/>
</dbReference>
<dbReference type="InterPro" id="IPR029063">
    <property type="entry name" value="SAM-dependent_MTases_sf"/>
</dbReference>
<dbReference type="Gene3D" id="3.40.50.150">
    <property type="entry name" value="Vaccinia Virus protein VP39"/>
    <property type="match status" value="1"/>
</dbReference>
<name>A0A6J4QXF5_9ACTN</name>
<dbReference type="Pfam" id="PF20466">
    <property type="entry name" value="MmeI_TRD"/>
    <property type="match status" value="1"/>
</dbReference>
<evidence type="ECO:0000256" key="4">
    <source>
        <dbReference type="ARBA" id="ARBA00047942"/>
    </source>
</evidence>
<dbReference type="Pfam" id="PF20465">
    <property type="entry name" value="MmeI_hel"/>
    <property type="match status" value="1"/>
</dbReference>
<keyword evidence="3" id="KW-0808">Transferase</keyword>
<sequence>MRLTPQEFAKKWEVAALSERSSYQQHFLDLCAMLGQPTPAELDPTGEFYTFEKGVEKTGGGKGFADVWYRGRFAIEYKGKHKDLTAAYRQLLQYRESLESPPLLVVTDLDRFEVHTNFTGTVPHVYRFTNRELPEPENLRVLRAMFEEPYSLQPTRTVESVTEEAARKFAQLADGLRDRGVEPHEAAHFLNKLLFCLFAEDIGLLPKELFTEVVEGTKGDPALFARYLRDLFVAMRDGGNFLLKQIPRFNGGLYADGDVVPLTGGELKVLAQTARLDWGAVEPAIFGTLFERSLDPAQRARLGAHYTSREDILRVVEPVLMAPLRREWEEVRDRAEGEAERARTLSGTKAANALRRAESLLVSFAERLRGVRVLDPACGSGNFLYVSLKELLDLEKEVSTFAGTIGLTPFFPEVSPEQLHGIETSPYAHELAQVAVWIGYLQWMHDNGFGTRKEPILGAMTNIKEMDALMVRENGELREPEWPEADVIVGNPPFLGDRRMRIELGHEYVEDLRRQYERRVPGGADLVTYWFERAREMIAESRAKRAGLLATNSIRGGANRRVLQRIGETGGIFFAESDRPWILNGAAVRVSMVGFDDGQETTKTLDGVPVELINSDLTGDLDLTIAAKLPKNAGIAFYGTVKIGPFNIEKAVAEEMLDAVGNPNGRPNEDVVKPWANAMDITRRPRNMWAIDFGIDMPLEEAALYEKPFEYVREHVKPMRDGVRRKKYREVWWLFGEPGTGLRRALASLDRYIATPTVAKHRLFVWVERRTVPDHQLTVFARDDDYFFGVLHSRAHELWALRMGTSLEDRPRYTPTSTFATFPFPWPPGEESEEDLRVEAIAEAAKRLDELRCNWLDPEGASAVELKKRTLTNLYNQRPTWLANAHARLDAAVYAAYGWAEDLADEEVLKDLLALNLERSERDTG</sequence>
<dbReference type="EC" id="2.1.1.72" evidence="1"/>
<feature type="domain" description="MmeI-like helicase spacer" evidence="6">
    <location>
        <begin position="184"/>
        <end position="254"/>
    </location>
</feature>
<evidence type="ECO:0000259" key="5">
    <source>
        <dbReference type="Pfam" id="PF20464"/>
    </source>
</evidence>
<dbReference type="GO" id="GO:0003676">
    <property type="term" value="F:nucleic acid binding"/>
    <property type="evidence" value="ECO:0007669"/>
    <property type="project" value="InterPro"/>
</dbReference>
<feature type="domain" description="MmeI-like N-terminal" evidence="5">
    <location>
        <begin position="5"/>
        <end position="178"/>
    </location>
</feature>
<proteinExistence type="predicted"/>
<dbReference type="InterPro" id="IPR050953">
    <property type="entry name" value="N4_N6_ade-DNA_methylase"/>
</dbReference>
<evidence type="ECO:0000313" key="9">
    <source>
        <dbReference type="EMBL" id="CAA9457786.1"/>
    </source>
</evidence>
<keyword evidence="2" id="KW-0489">Methyltransferase</keyword>
<dbReference type="AlphaFoldDB" id="A0A6J4QXF5"/>
<evidence type="ECO:0000256" key="1">
    <source>
        <dbReference type="ARBA" id="ARBA00011900"/>
    </source>
</evidence>
<dbReference type="PROSITE" id="PS00092">
    <property type="entry name" value="N6_MTASE"/>
    <property type="match status" value="1"/>
</dbReference>
<organism evidence="9">
    <name type="scientific">uncultured Rubrobacteraceae bacterium</name>
    <dbReference type="NCBI Taxonomy" id="349277"/>
    <lineage>
        <taxon>Bacteria</taxon>
        <taxon>Bacillati</taxon>
        <taxon>Actinomycetota</taxon>
        <taxon>Rubrobacteria</taxon>
        <taxon>Rubrobacterales</taxon>
        <taxon>Rubrobacteraceae</taxon>
        <taxon>environmental samples</taxon>
    </lineage>
</organism>
<dbReference type="PANTHER" id="PTHR33841:SF1">
    <property type="entry name" value="DNA METHYLTRANSFERASE A"/>
    <property type="match status" value="1"/>
</dbReference>
<evidence type="ECO:0000259" key="6">
    <source>
        <dbReference type="Pfam" id="PF20465"/>
    </source>
</evidence>
<feature type="domain" description="MmeI-like DNA-methyltransferase" evidence="8">
    <location>
        <begin position="357"/>
        <end position="603"/>
    </location>
</feature>
<dbReference type="Pfam" id="PF20473">
    <property type="entry name" value="MmeI_Mtase"/>
    <property type="match status" value="1"/>
</dbReference>
<evidence type="ECO:0000256" key="3">
    <source>
        <dbReference type="ARBA" id="ARBA00022679"/>
    </source>
</evidence>
<dbReference type="GO" id="GO:0009007">
    <property type="term" value="F:site-specific DNA-methyltransferase (adenine-specific) activity"/>
    <property type="evidence" value="ECO:0007669"/>
    <property type="project" value="UniProtKB-EC"/>
</dbReference>
<reference evidence="9" key="1">
    <citation type="submission" date="2020-02" db="EMBL/GenBank/DDBJ databases">
        <authorList>
            <person name="Meier V. D."/>
        </authorList>
    </citation>
    <scope>NUCLEOTIDE SEQUENCE</scope>
    <source>
        <strain evidence="9">AVDCRST_MAG14</strain>
    </source>
</reference>
<dbReference type="PANTHER" id="PTHR33841">
    <property type="entry name" value="DNA METHYLTRANSFERASE YEEA-RELATED"/>
    <property type="match status" value="1"/>
</dbReference>
<dbReference type="InterPro" id="IPR046816">
    <property type="entry name" value="MmeI_Mtase"/>
</dbReference>